<name>A0AAV6YDF7_ENGPU</name>
<gene>
    <name evidence="1" type="ORF">GDO81_028248</name>
</gene>
<keyword evidence="2" id="KW-1185">Reference proteome</keyword>
<reference evidence="1" key="1">
    <citation type="thesis" date="2020" institute="ProQuest LLC" country="789 East Eisenhower Parkway, Ann Arbor, MI, USA">
        <title>Comparative Genomics and Chromosome Evolution.</title>
        <authorList>
            <person name="Mudd A.B."/>
        </authorList>
    </citation>
    <scope>NUCLEOTIDE SEQUENCE</scope>
    <source>
        <strain evidence="1">237g6f4</strain>
        <tissue evidence="1">Blood</tissue>
    </source>
</reference>
<evidence type="ECO:0000313" key="1">
    <source>
        <dbReference type="EMBL" id="KAG8535569.1"/>
    </source>
</evidence>
<organism evidence="1 2">
    <name type="scientific">Engystomops pustulosus</name>
    <name type="common">Tungara frog</name>
    <name type="synonym">Physalaemus pustulosus</name>
    <dbReference type="NCBI Taxonomy" id="76066"/>
    <lineage>
        <taxon>Eukaryota</taxon>
        <taxon>Metazoa</taxon>
        <taxon>Chordata</taxon>
        <taxon>Craniata</taxon>
        <taxon>Vertebrata</taxon>
        <taxon>Euteleostomi</taxon>
        <taxon>Amphibia</taxon>
        <taxon>Batrachia</taxon>
        <taxon>Anura</taxon>
        <taxon>Neobatrachia</taxon>
        <taxon>Hyloidea</taxon>
        <taxon>Leptodactylidae</taxon>
        <taxon>Leiuperinae</taxon>
        <taxon>Engystomops</taxon>
    </lineage>
</organism>
<comment type="caution">
    <text evidence="1">The sequence shown here is derived from an EMBL/GenBank/DDBJ whole genome shotgun (WGS) entry which is preliminary data.</text>
</comment>
<sequence length="68" mass="7534">MNPGRTRIQSRERAAGSRMGRVSKFAPMCYMVTTIKTCTPYTSITSACISFGRGNHSPAPCLYILCER</sequence>
<evidence type="ECO:0000313" key="2">
    <source>
        <dbReference type="Proteomes" id="UP000824782"/>
    </source>
</evidence>
<protein>
    <submittedName>
        <fullName evidence="1">Uncharacterized protein</fullName>
    </submittedName>
</protein>
<proteinExistence type="predicted"/>
<accession>A0AAV6YDF7</accession>
<dbReference type="AlphaFoldDB" id="A0AAV6YDF7"/>
<dbReference type="Proteomes" id="UP000824782">
    <property type="component" value="Unassembled WGS sequence"/>
</dbReference>
<dbReference type="EMBL" id="WNYA01063135">
    <property type="protein sequence ID" value="KAG8535569.1"/>
    <property type="molecule type" value="Genomic_DNA"/>
</dbReference>